<dbReference type="InterPro" id="IPR026570">
    <property type="entry name" value="CCDC86"/>
</dbReference>
<feature type="compositionally biased region" description="Basic and acidic residues" evidence="10">
    <location>
        <begin position="97"/>
        <end position="128"/>
    </location>
</feature>
<evidence type="ECO:0000256" key="5">
    <source>
        <dbReference type="ARBA" id="ARBA00022553"/>
    </source>
</evidence>
<dbReference type="PANTHER" id="PTHR13557">
    <property type="entry name" value="COILED-COIL DOMAIN-CONTAINING PROTEIN 86"/>
    <property type="match status" value="1"/>
</dbReference>
<dbReference type="GO" id="GO:0005730">
    <property type="term" value="C:nucleolus"/>
    <property type="evidence" value="ECO:0007669"/>
    <property type="project" value="UniProtKB-SubCell"/>
</dbReference>
<reference evidence="11" key="1">
    <citation type="submission" date="2022-02" db="EMBL/GenBank/DDBJ databases">
        <authorList>
            <person name="Giguere J D."/>
        </authorList>
    </citation>
    <scope>NUCLEOTIDE SEQUENCE</scope>
    <source>
        <strain evidence="11">CCAP 1055/1</strain>
    </source>
</reference>
<comment type="subcellular location">
    <subcellularLocation>
        <location evidence="1">Chromosome</location>
    </subcellularLocation>
    <subcellularLocation>
        <location evidence="2">Nucleus</location>
        <location evidence="2">Nucleolus</location>
    </subcellularLocation>
</comment>
<keyword evidence="5" id="KW-0597">Phosphoprotein</keyword>
<evidence type="ECO:0000313" key="11">
    <source>
        <dbReference type="EMBL" id="CAG9281373.1"/>
    </source>
</evidence>
<proteinExistence type="predicted"/>
<evidence type="ECO:0000256" key="9">
    <source>
        <dbReference type="ARBA" id="ARBA00093307"/>
    </source>
</evidence>
<comment type="function">
    <text evidence="9">Required for proper chromosome segregation during mitosis and error-free mitotic progression.</text>
</comment>
<dbReference type="PANTHER" id="PTHR13557:SF1">
    <property type="entry name" value="COILED-COIL DOMAIN-CONTAINING PROTEIN 86"/>
    <property type="match status" value="1"/>
</dbReference>
<gene>
    <name evidence="11" type="ORF">PTTT1_LOCUS16265</name>
</gene>
<evidence type="ECO:0000256" key="2">
    <source>
        <dbReference type="ARBA" id="ARBA00004604"/>
    </source>
</evidence>
<evidence type="ECO:0000256" key="10">
    <source>
        <dbReference type="SAM" id="MobiDB-lite"/>
    </source>
</evidence>
<organism evidence="11">
    <name type="scientific">Phaeodactylum tricornutum</name>
    <name type="common">Diatom</name>
    <dbReference type="NCBI Taxonomy" id="2850"/>
    <lineage>
        <taxon>Eukaryota</taxon>
        <taxon>Sar</taxon>
        <taxon>Stramenopiles</taxon>
        <taxon>Ochrophyta</taxon>
        <taxon>Bacillariophyta</taxon>
        <taxon>Bacillariophyceae</taxon>
        <taxon>Bacillariophycidae</taxon>
        <taxon>Naviculales</taxon>
        <taxon>Phaeodactylaceae</taxon>
        <taxon>Phaeodactylum</taxon>
    </lineage>
</organism>
<evidence type="ECO:0000256" key="7">
    <source>
        <dbReference type="ARBA" id="ARBA00023054"/>
    </source>
</evidence>
<feature type="compositionally biased region" description="Polar residues" evidence="10">
    <location>
        <begin position="36"/>
        <end position="47"/>
    </location>
</feature>
<evidence type="ECO:0000256" key="8">
    <source>
        <dbReference type="ARBA" id="ARBA00023242"/>
    </source>
</evidence>
<keyword evidence="7" id="KW-0175">Coiled coil</keyword>
<feature type="region of interest" description="Disordered" evidence="10">
    <location>
        <begin position="11"/>
        <end position="51"/>
    </location>
</feature>
<dbReference type="AlphaFoldDB" id="A0A8J9S4F3"/>
<dbReference type="Proteomes" id="UP000836788">
    <property type="component" value="Chromosome 15"/>
</dbReference>
<dbReference type="EMBL" id="OU594956">
    <property type="protein sequence ID" value="CAG9281373.1"/>
    <property type="molecule type" value="Genomic_DNA"/>
</dbReference>
<evidence type="ECO:0000256" key="3">
    <source>
        <dbReference type="ARBA" id="ARBA00016738"/>
    </source>
</evidence>
<feature type="region of interest" description="Disordered" evidence="10">
    <location>
        <begin position="97"/>
        <end position="132"/>
    </location>
</feature>
<evidence type="ECO:0000256" key="6">
    <source>
        <dbReference type="ARBA" id="ARBA00022934"/>
    </source>
</evidence>
<protein>
    <recommendedName>
        <fullName evidence="3">Coiled-coil domain-containing protein 86</fullName>
    </recommendedName>
</protein>
<sequence length="176" mass="19860">MVCAAKKLAAAHAAMPQDPKHTMPGDVTKLGLPPSAETSETNGNTIKGRNVSGRVWKVRPQKRASTLVKTKTNNLVKSWESRQTEKLARKEALELQKHLQDERRDAAVAKKERRLENEKRRAENEYRNMQKSLQTLNHAKLGSTLKAMSKKQLRQVKKTRLNTKTGVVELVPAYAK</sequence>
<keyword evidence="6" id="KW-0164">Citrullination</keyword>
<accession>A0A8J9S4F3</accession>
<keyword evidence="8" id="KW-0539">Nucleus</keyword>
<keyword evidence="4" id="KW-0158">Chromosome</keyword>
<dbReference type="GO" id="GO:0005694">
    <property type="term" value="C:chromosome"/>
    <property type="evidence" value="ECO:0007669"/>
    <property type="project" value="UniProtKB-SubCell"/>
</dbReference>
<evidence type="ECO:0000256" key="1">
    <source>
        <dbReference type="ARBA" id="ARBA00004286"/>
    </source>
</evidence>
<evidence type="ECO:0000256" key="4">
    <source>
        <dbReference type="ARBA" id="ARBA00022454"/>
    </source>
</evidence>
<name>A0A8J9S4F3_PHATR</name>